<keyword evidence="6" id="KW-0809">Transit peptide</keyword>
<dbReference type="FunFam" id="3.40.50.720:FF:000223">
    <property type="entry name" value="Chlorophyll(Ide) b reductase NOL, chloroplastic"/>
    <property type="match status" value="1"/>
</dbReference>
<accession>A0A6A4M507</accession>
<comment type="subcellular location">
    <subcellularLocation>
        <location evidence="1">Plastid</location>
        <location evidence="1">Chloroplast thylakoid membrane</location>
    </subcellularLocation>
</comment>
<comment type="caution">
    <text evidence="15">The sequence shown here is derived from an EMBL/GenBank/DDBJ whole genome shotgun (WGS) entry which is preliminary data.</text>
</comment>
<dbReference type="Gene3D" id="3.40.50.720">
    <property type="entry name" value="NAD(P)-binding Rossmann-like Domain"/>
    <property type="match status" value="1"/>
</dbReference>
<dbReference type="PRINTS" id="PR00081">
    <property type="entry name" value="GDHRDH"/>
</dbReference>
<sequence length="565" mass="61862">MAAVAKIHVSPPLHCHRTGQPPPVRLDVRRNLVMLETISAIARSRGRRRLCARSFRSEEGGEVAEEEEESVRKGENNLMENNRVRSSKGSYTRLDFLKSAFLQSPLDDRFQDALDKLEESLFSIAMQIGRYIVTMASTGVLLLIGFQLSGGDSQLNDLVWYSWLGGVIIGTMIGANMVLDDVSRAGPRNVVITGSKNTLEQGDLLLCSSFVSLLLITCVTWMVQYKGPGESSCSGISSFWRSSCSCFTKVVPIIVKFVCLTFYPESVDMTIKELEEILKEGVVAEGGSSGNMARAKVVGIACDVCKPDDVRKLANFAVSELGSIDIWINNAGTNKGFRPLLEFSDDDIQQIVSTNLVGSILCTREAMHVMKNQNKGGHIFNMDGAGSGGSSTPLTAVYGSTKCGLRQLQSSLFKECKKSKVGVHTASPGMVLTDLLLSGSTIQNKQMFNIICELPETVARTLVPRMRVVKGSGKAINYLTPPRILLALVTAWLRRGRWFDDKGRALYAAEADRLRNWAESRARFSFTDAMEMYTENTWVSVFSLSVVCAFIILSSTGSGSTFPGT</sequence>
<evidence type="ECO:0000256" key="6">
    <source>
        <dbReference type="ARBA" id="ARBA00022946"/>
    </source>
</evidence>
<dbReference type="GO" id="GO:0009535">
    <property type="term" value="C:chloroplast thylakoid membrane"/>
    <property type="evidence" value="ECO:0007669"/>
    <property type="project" value="UniProtKB-SubCell"/>
</dbReference>
<evidence type="ECO:0000256" key="9">
    <source>
        <dbReference type="ARBA" id="ARBA00023078"/>
    </source>
</evidence>
<reference evidence="15 16" key="1">
    <citation type="journal article" date="2019" name="Genome Biol. Evol.">
        <title>The Rhododendron genome and chromosomal organization provide insight into shared whole-genome duplications across the heath family (Ericaceae).</title>
        <authorList>
            <person name="Soza V.L."/>
            <person name="Lindsley D."/>
            <person name="Waalkes A."/>
            <person name="Ramage E."/>
            <person name="Patwardhan R.P."/>
            <person name="Burton J.N."/>
            <person name="Adey A."/>
            <person name="Kumar A."/>
            <person name="Qiu R."/>
            <person name="Shendure J."/>
            <person name="Hall B."/>
        </authorList>
    </citation>
    <scope>NUCLEOTIDE SEQUENCE [LARGE SCALE GENOMIC DNA]</scope>
    <source>
        <strain evidence="15">RSF 1966-606</strain>
    </source>
</reference>
<evidence type="ECO:0000256" key="2">
    <source>
        <dbReference type="ARBA" id="ARBA00006484"/>
    </source>
</evidence>
<keyword evidence="3" id="KW-0150">Chloroplast</keyword>
<dbReference type="SUPFAM" id="SSF51735">
    <property type="entry name" value="NAD(P)-binding Rossmann-fold domains"/>
    <property type="match status" value="1"/>
</dbReference>
<evidence type="ECO:0000256" key="3">
    <source>
        <dbReference type="ARBA" id="ARBA00022528"/>
    </source>
</evidence>
<name>A0A6A4M507_9ERIC</name>
<dbReference type="OrthoDB" id="3592703at2759"/>
<dbReference type="InterPro" id="IPR052625">
    <property type="entry name" value="Chl_b_Red"/>
</dbReference>
<evidence type="ECO:0000256" key="12">
    <source>
        <dbReference type="ARBA" id="ARBA00052465"/>
    </source>
</evidence>
<keyword evidence="10 14" id="KW-0472">Membrane</keyword>
<evidence type="ECO:0000256" key="5">
    <source>
        <dbReference type="ARBA" id="ARBA00022817"/>
    </source>
</evidence>
<feature type="transmembrane region" description="Helical" evidence="14">
    <location>
        <begin position="160"/>
        <end position="179"/>
    </location>
</feature>
<feature type="transmembrane region" description="Helical" evidence="14">
    <location>
        <begin position="204"/>
        <end position="223"/>
    </location>
</feature>
<keyword evidence="5" id="KW-0881">Chlorophyll catabolism</keyword>
<proteinExistence type="inferred from homology"/>
<evidence type="ECO:0000256" key="11">
    <source>
        <dbReference type="ARBA" id="ARBA00050138"/>
    </source>
</evidence>
<dbReference type="Pfam" id="PF00106">
    <property type="entry name" value="adh_short"/>
    <property type="match status" value="1"/>
</dbReference>
<keyword evidence="9" id="KW-0793">Thylakoid</keyword>
<dbReference type="PANTHER" id="PTHR24314:SF21">
    <property type="entry name" value="CHLOROPHYLL(IDE) B REDUCTASE NYC1, CHLOROPLASTIC-RELATED"/>
    <property type="match status" value="1"/>
</dbReference>
<keyword evidence="14" id="KW-1133">Transmembrane helix</keyword>
<dbReference type="EC" id="1.1.1.294" evidence="13"/>
<evidence type="ECO:0000313" key="15">
    <source>
        <dbReference type="EMBL" id="KAE9464512.1"/>
    </source>
</evidence>
<feature type="non-terminal residue" evidence="15">
    <location>
        <position position="1"/>
    </location>
</feature>
<comment type="catalytic activity">
    <reaction evidence="12">
        <text>7(1)-hydroxychlorophyllide a + NADP(+) = chlorophyllide b + NADPH + H(+)</text>
        <dbReference type="Rhea" id="RHEA:24772"/>
        <dbReference type="ChEBI" id="CHEBI:15378"/>
        <dbReference type="ChEBI" id="CHEBI:57783"/>
        <dbReference type="ChEBI" id="CHEBI:58349"/>
        <dbReference type="ChEBI" id="CHEBI:83356"/>
        <dbReference type="ChEBI" id="CHEBI:83357"/>
        <dbReference type="EC" id="1.1.1.294"/>
    </reaction>
</comment>
<dbReference type="GO" id="GO:0015996">
    <property type="term" value="P:chlorophyll catabolic process"/>
    <property type="evidence" value="ECO:0007669"/>
    <property type="project" value="UniProtKB-KW"/>
</dbReference>
<gene>
    <name evidence="15" type="ORF">C3L33_03638</name>
</gene>
<evidence type="ECO:0000256" key="1">
    <source>
        <dbReference type="ARBA" id="ARBA00004334"/>
    </source>
</evidence>
<dbReference type="AlphaFoldDB" id="A0A6A4M507"/>
<evidence type="ECO:0000256" key="13">
    <source>
        <dbReference type="ARBA" id="ARBA00066856"/>
    </source>
</evidence>
<keyword evidence="8" id="KW-0520">NAD</keyword>
<organism evidence="15 16">
    <name type="scientific">Rhododendron williamsianum</name>
    <dbReference type="NCBI Taxonomy" id="262921"/>
    <lineage>
        <taxon>Eukaryota</taxon>
        <taxon>Viridiplantae</taxon>
        <taxon>Streptophyta</taxon>
        <taxon>Embryophyta</taxon>
        <taxon>Tracheophyta</taxon>
        <taxon>Spermatophyta</taxon>
        <taxon>Magnoliopsida</taxon>
        <taxon>eudicotyledons</taxon>
        <taxon>Gunneridae</taxon>
        <taxon>Pentapetalae</taxon>
        <taxon>asterids</taxon>
        <taxon>Ericales</taxon>
        <taxon>Ericaceae</taxon>
        <taxon>Ericoideae</taxon>
        <taxon>Rhodoreae</taxon>
        <taxon>Rhododendron</taxon>
    </lineage>
</organism>
<keyword evidence="14" id="KW-0812">Transmembrane</keyword>
<dbReference type="GO" id="GO:0010304">
    <property type="term" value="P:PSII associated light-harvesting complex II catabolic process"/>
    <property type="evidence" value="ECO:0007669"/>
    <property type="project" value="TreeGrafter"/>
</dbReference>
<dbReference type="InterPro" id="IPR036291">
    <property type="entry name" value="NAD(P)-bd_dom_sf"/>
</dbReference>
<dbReference type="CDD" id="cd05233">
    <property type="entry name" value="SDR_c"/>
    <property type="match status" value="1"/>
</dbReference>
<evidence type="ECO:0000256" key="4">
    <source>
        <dbReference type="ARBA" id="ARBA00022640"/>
    </source>
</evidence>
<feature type="transmembrane region" description="Helical" evidence="14">
    <location>
        <begin position="128"/>
        <end position="148"/>
    </location>
</feature>
<keyword evidence="16" id="KW-1185">Reference proteome</keyword>
<comment type="catalytic activity">
    <reaction evidence="11">
        <text>7(1)-hydroxychlorophyllide a + NAD(+) = chlorophyllide b + NADH + H(+)</text>
        <dbReference type="Rhea" id="RHEA:24768"/>
        <dbReference type="ChEBI" id="CHEBI:15378"/>
        <dbReference type="ChEBI" id="CHEBI:57540"/>
        <dbReference type="ChEBI" id="CHEBI:57945"/>
        <dbReference type="ChEBI" id="CHEBI:83356"/>
        <dbReference type="ChEBI" id="CHEBI:83357"/>
        <dbReference type="EC" id="1.1.1.294"/>
    </reaction>
</comment>
<evidence type="ECO:0000256" key="8">
    <source>
        <dbReference type="ARBA" id="ARBA00023027"/>
    </source>
</evidence>
<keyword evidence="4" id="KW-0934">Plastid</keyword>
<protein>
    <recommendedName>
        <fullName evidence="13">chlorophyll(ide) b reductase</fullName>
        <ecNumber evidence="13">1.1.1.294</ecNumber>
    </recommendedName>
</protein>
<dbReference type="GO" id="GO:0034256">
    <property type="term" value="F:chlorophyll(ide) b reductase activity"/>
    <property type="evidence" value="ECO:0007669"/>
    <property type="project" value="UniProtKB-EC"/>
</dbReference>
<keyword evidence="7" id="KW-0560">Oxidoreductase</keyword>
<dbReference type="Proteomes" id="UP000428333">
    <property type="component" value="Linkage Group LG02"/>
</dbReference>
<comment type="similarity">
    <text evidence="2">Belongs to the short-chain dehydrogenases/reductases (SDR) family.</text>
</comment>
<dbReference type="EMBL" id="QEFC01000333">
    <property type="protein sequence ID" value="KAE9464512.1"/>
    <property type="molecule type" value="Genomic_DNA"/>
</dbReference>
<evidence type="ECO:0000256" key="14">
    <source>
        <dbReference type="SAM" id="Phobius"/>
    </source>
</evidence>
<evidence type="ECO:0000313" key="16">
    <source>
        <dbReference type="Proteomes" id="UP000428333"/>
    </source>
</evidence>
<evidence type="ECO:0000256" key="7">
    <source>
        <dbReference type="ARBA" id="ARBA00023002"/>
    </source>
</evidence>
<dbReference type="PANTHER" id="PTHR24314">
    <property type="entry name" value="NON-SPECIFIC LIPID TRANSFER PROTEIN-RELATED"/>
    <property type="match status" value="1"/>
</dbReference>
<dbReference type="InterPro" id="IPR002347">
    <property type="entry name" value="SDR_fam"/>
</dbReference>
<evidence type="ECO:0000256" key="10">
    <source>
        <dbReference type="ARBA" id="ARBA00023136"/>
    </source>
</evidence>